<dbReference type="HOGENOM" id="CLU_2659476_0_0_1"/>
<reference evidence="2 3" key="1">
    <citation type="journal article" date="2013" name="Genome Biol.">
        <title>The genome sequence of the most widely cultivated cacao type and its use to identify candidate genes regulating pod color.</title>
        <authorList>
            <person name="Motamayor J.C."/>
            <person name="Mockaitis K."/>
            <person name="Schmutz J."/>
            <person name="Haiminen N."/>
            <person name="Iii D.L."/>
            <person name="Cornejo O."/>
            <person name="Findley S.D."/>
            <person name="Zheng P."/>
            <person name="Utro F."/>
            <person name="Royaert S."/>
            <person name="Saski C."/>
            <person name="Jenkins J."/>
            <person name="Podicheti R."/>
            <person name="Zhao M."/>
            <person name="Scheffler B.E."/>
            <person name="Stack J.C."/>
            <person name="Feltus F.A."/>
            <person name="Mustiga G.M."/>
            <person name="Amores F."/>
            <person name="Phillips W."/>
            <person name="Marelli J.P."/>
            <person name="May G.D."/>
            <person name="Shapiro H."/>
            <person name="Ma J."/>
            <person name="Bustamante C.D."/>
            <person name="Schnell R.J."/>
            <person name="Main D."/>
            <person name="Gilbert D."/>
            <person name="Parida L."/>
            <person name="Kuhn D.N."/>
        </authorList>
    </citation>
    <scope>NUCLEOTIDE SEQUENCE [LARGE SCALE GENOMIC DNA]</scope>
    <source>
        <strain evidence="3">cv. Matina 1-6</strain>
    </source>
</reference>
<dbReference type="Proteomes" id="UP000026915">
    <property type="component" value="Chromosome 2"/>
</dbReference>
<keyword evidence="1" id="KW-0812">Transmembrane</keyword>
<proteinExistence type="predicted"/>
<evidence type="ECO:0000313" key="3">
    <source>
        <dbReference type="Proteomes" id="UP000026915"/>
    </source>
</evidence>
<gene>
    <name evidence="2" type="ORF">TCM_011726</name>
</gene>
<name>A0A061EBB8_THECC</name>
<keyword evidence="1" id="KW-1133">Transmembrane helix</keyword>
<dbReference type="EMBL" id="CM001880">
    <property type="protein sequence ID" value="EOY01948.1"/>
    <property type="molecule type" value="Genomic_DNA"/>
</dbReference>
<keyword evidence="1" id="KW-0472">Membrane</keyword>
<evidence type="ECO:0000313" key="2">
    <source>
        <dbReference type="EMBL" id="EOY01948.1"/>
    </source>
</evidence>
<dbReference type="AlphaFoldDB" id="A0A061EBB8"/>
<dbReference type="InParanoid" id="A0A061EBB8"/>
<sequence>MVFDFQMVESSLGNPTYGREVYPGVGWEASSMADVLAKFGVHRSEMFSIHGGELLASLSSFGYFSLLLVFGALGIF</sequence>
<protein>
    <submittedName>
        <fullName evidence="2">Uncharacterized protein</fullName>
    </submittedName>
</protein>
<dbReference type="Gramene" id="EOY01948">
    <property type="protein sequence ID" value="EOY01948"/>
    <property type="gene ID" value="TCM_011726"/>
</dbReference>
<organism evidence="2 3">
    <name type="scientific">Theobroma cacao</name>
    <name type="common">Cacao</name>
    <name type="synonym">Cocoa</name>
    <dbReference type="NCBI Taxonomy" id="3641"/>
    <lineage>
        <taxon>Eukaryota</taxon>
        <taxon>Viridiplantae</taxon>
        <taxon>Streptophyta</taxon>
        <taxon>Embryophyta</taxon>
        <taxon>Tracheophyta</taxon>
        <taxon>Spermatophyta</taxon>
        <taxon>Magnoliopsida</taxon>
        <taxon>eudicotyledons</taxon>
        <taxon>Gunneridae</taxon>
        <taxon>Pentapetalae</taxon>
        <taxon>rosids</taxon>
        <taxon>malvids</taxon>
        <taxon>Malvales</taxon>
        <taxon>Malvaceae</taxon>
        <taxon>Byttnerioideae</taxon>
        <taxon>Theobroma</taxon>
    </lineage>
</organism>
<accession>A0A061EBB8</accession>
<keyword evidence="3" id="KW-1185">Reference proteome</keyword>
<feature type="transmembrane region" description="Helical" evidence="1">
    <location>
        <begin position="54"/>
        <end position="75"/>
    </location>
</feature>
<evidence type="ECO:0000256" key="1">
    <source>
        <dbReference type="SAM" id="Phobius"/>
    </source>
</evidence>